<feature type="domain" description="D-glucuronyl C5-epimerase C-terminal" evidence="14">
    <location>
        <begin position="403"/>
        <end position="597"/>
    </location>
</feature>
<reference evidence="16" key="2">
    <citation type="submission" date="2017-10" db="EMBL/GenBank/DDBJ databases">
        <title>Ladona fulva Genome sequencing and assembly.</title>
        <authorList>
            <person name="Murali S."/>
            <person name="Richards S."/>
            <person name="Bandaranaike D."/>
            <person name="Bellair M."/>
            <person name="Blankenburg K."/>
            <person name="Chao H."/>
            <person name="Dinh H."/>
            <person name="Doddapaneni H."/>
            <person name="Dugan-Rocha S."/>
            <person name="Elkadiri S."/>
            <person name="Gnanaolivu R."/>
            <person name="Hernandez B."/>
            <person name="Skinner E."/>
            <person name="Javaid M."/>
            <person name="Lee S."/>
            <person name="Li M."/>
            <person name="Ming W."/>
            <person name="Munidasa M."/>
            <person name="Muniz J."/>
            <person name="Nguyen L."/>
            <person name="Hughes D."/>
            <person name="Osuji N."/>
            <person name="Pu L.-L."/>
            <person name="Puazo M."/>
            <person name="Qu C."/>
            <person name="Quiroz J."/>
            <person name="Raj R."/>
            <person name="Weissenberger G."/>
            <person name="Xin Y."/>
            <person name="Zou X."/>
            <person name="Han Y."/>
            <person name="Worley K."/>
            <person name="Muzny D."/>
            <person name="Gibbs R."/>
        </authorList>
    </citation>
    <scope>NUCLEOTIDE SEQUENCE</scope>
    <source>
        <strain evidence="16">Sampled in the wild</strain>
    </source>
</reference>
<dbReference type="GO" id="GO:0047464">
    <property type="term" value="F:heparosan-N-sulfate-glucuronate 5-epimerase activity"/>
    <property type="evidence" value="ECO:0007669"/>
    <property type="project" value="UniProtKB-EC"/>
</dbReference>
<dbReference type="OrthoDB" id="5914444at2759"/>
<feature type="domain" description="D-glucuronyl C5-epimerase beta-sandwich" evidence="15">
    <location>
        <begin position="253"/>
        <end position="374"/>
    </location>
</feature>
<name>A0A8K0JV10_LADFU</name>
<dbReference type="InterPro" id="IPR039721">
    <property type="entry name" value="C5-epimerase"/>
</dbReference>
<dbReference type="EMBL" id="KZ308133">
    <property type="protein sequence ID" value="KAG8222405.1"/>
    <property type="molecule type" value="Genomic_DNA"/>
</dbReference>
<dbReference type="AlphaFoldDB" id="A0A8K0JV10"/>
<comment type="catalytic activity">
    <reaction evidence="1">
        <text>[heparosan-N-sulfate](n) = [heparan-N-sulfate](n)</text>
        <dbReference type="Rhea" id="RHEA:20197"/>
        <dbReference type="Rhea" id="RHEA-COMP:9556"/>
        <dbReference type="Rhea" id="RHEA-COMP:9557"/>
        <dbReference type="ChEBI" id="CHEBI:58041"/>
        <dbReference type="ChEBI" id="CHEBI:58287"/>
        <dbReference type="EC" id="5.1.3.17"/>
    </reaction>
</comment>
<comment type="pathway">
    <text evidence="4">Glycan metabolism; heparan sulfate biosynthesis.</text>
</comment>
<keyword evidence="11" id="KW-0413">Isomerase</keyword>
<dbReference type="GO" id="GO:0030210">
    <property type="term" value="P:heparin proteoglycan biosynthetic process"/>
    <property type="evidence" value="ECO:0007669"/>
    <property type="project" value="UniProtKB-UniPathway"/>
</dbReference>
<dbReference type="PANTHER" id="PTHR13174">
    <property type="entry name" value="D-GLUCURONYL C5-EPIMERASE"/>
    <property type="match status" value="1"/>
</dbReference>
<dbReference type="UniPathway" id="UPA00862"/>
<evidence type="ECO:0000256" key="11">
    <source>
        <dbReference type="ARBA" id="ARBA00023235"/>
    </source>
</evidence>
<keyword evidence="7 13" id="KW-0812">Transmembrane</keyword>
<organism evidence="16 17">
    <name type="scientific">Ladona fulva</name>
    <name type="common">Scarce chaser dragonfly</name>
    <name type="synonym">Libellula fulva</name>
    <dbReference type="NCBI Taxonomy" id="123851"/>
    <lineage>
        <taxon>Eukaryota</taxon>
        <taxon>Metazoa</taxon>
        <taxon>Ecdysozoa</taxon>
        <taxon>Arthropoda</taxon>
        <taxon>Hexapoda</taxon>
        <taxon>Insecta</taxon>
        <taxon>Pterygota</taxon>
        <taxon>Palaeoptera</taxon>
        <taxon>Odonata</taxon>
        <taxon>Epiprocta</taxon>
        <taxon>Anisoptera</taxon>
        <taxon>Libelluloidea</taxon>
        <taxon>Libellulidae</taxon>
        <taxon>Ladona</taxon>
    </lineage>
</organism>
<evidence type="ECO:0000256" key="5">
    <source>
        <dbReference type="ARBA" id="ARBA00005584"/>
    </source>
</evidence>
<comment type="subcellular location">
    <subcellularLocation>
        <location evidence="12">Endomembrane system</location>
        <topology evidence="12">Single-pass membrane protein</topology>
    </subcellularLocation>
    <subcellularLocation>
        <location evidence="2">Membrane</location>
        <topology evidence="2">Single-pass type II membrane protein</topology>
    </subcellularLocation>
</comment>
<evidence type="ECO:0000256" key="4">
    <source>
        <dbReference type="ARBA" id="ARBA00005093"/>
    </source>
</evidence>
<dbReference type="GO" id="GO:0005794">
    <property type="term" value="C:Golgi apparatus"/>
    <property type="evidence" value="ECO:0007669"/>
    <property type="project" value="TreeGrafter"/>
</dbReference>
<dbReference type="EC" id="5.1.3.17" evidence="6"/>
<reference evidence="16" key="1">
    <citation type="submission" date="2013-04" db="EMBL/GenBank/DDBJ databases">
        <authorList>
            <person name="Qu J."/>
            <person name="Murali S.C."/>
            <person name="Bandaranaike D."/>
            <person name="Bellair M."/>
            <person name="Blankenburg K."/>
            <person name="Chao H."/>
            <person name="Dinh H."/>
            <person name="Doddapaneni H."/>
            <person name="Downs B."/>
            <person name="Dugan-Rocha S."/>
            <person name="Elkadiri S."/>
            <person name="Gnanaolivu R.D."/>
            <person name="Hernandez B."/>
            <person name="Javaid M."/>
            <person name="Jayaseelan J.C."/>
            <person name="Lee S."/>
            <person name="Li M."/>
            <person name="Ming W."/>
            <person name="Munidasa M."/>
            <person name="Muniz J."/>
            <person name="Nguyen L."/>
            <person name="Ongeri F."/>
            <person name="Osuji N."/>
            <person name="Pu L.-L."/>
            <person name="Puazo M."/>
            <person name="Qu C."/>
            <person name="Quiroz J."/>
            <person name="Raj R."/>
            <person name="Weissenberger G."/>
            <person name="Xin Y."/>
            <person name="Zou X."/>
            <person name="Han Y."/>
            <person name="Richards S."/>
            <person name="Worley K."/>
            <person name="Muzny D."/>
            <person name="Gibbs R."/>
        </authorList>
    </citation>
    <scope>NUCLEOTIDE SEQUENCE</scope>
    <source>
        <strain evidence="16">Sampled in the wild</strain>
    </source>
</reference>
<evidence type="ECO:0000256" key="2">
    <source>
        <dbReference type="ARBA" id="ARBA00004606"/>
    </source>
</evidence>
<evidence type="ECO:0000256" key="1">
    <source>
        <dbReference type="ARBA" id="ARBA00000434"/>
    </source>
</evidence>
<evidence type="ECO:0000259" key="14">
    <source>
        <dbReference type="Pfam" id="PF06662"/>
    </source>
</evidence>
<dbReference type="PANTHER" id="PTHR13174:SF3">
    <property type="entry name" value="D-GLUCURONYL C5-EPIMERASE"/>
    <property type="match status" value="1"/>
</dbReference>
<protein>
    <recommendedName>
        <fullName evidence="6">heparosan-N-sulfate-glucuronate 5-epimerase</fullName>
        <ecNumber evidence="6">5.1.3.17</ecNumber>
    </recommendedName>
</protein>
<feature type="transmembrane region" description="Helical" evidence="13">
    <location>
        <begin position="26"/>
        <end position="44"/>
    </location>
</feature>
<evidence type="ECO:0000256" key="10">
    <source>
        <dbReference type="ARBA" id="ARBA00023136"/>
    </source>
</evidence>
<comment type="caution">
    <text evidence="16">The sequence shown here is derived from an EMBL/GenBank/DDBJ whole genome shotgun (WGS) entry which is preliminary data.</text>
</comment>
<evidence type="ECO:0000256" key="6">
    <source>
        <dbReference type="ARBA" id="ARBA00012087"/>
    </source>
</evidence>
<evidence type="ECO:0000256" key="3">
    <source>
        <dbReference type="ARBA" id="ARBA00004841"/>
    </source>
</evidence>
<keyword evidence="10 13" id="KW-0472">Membrane</keyword>
<dbReference type="InterPro" id="IPR059154">
    <property type="entry name" value="Glce_b_sandwich"/>
</dbReference>
<keyword evidence="17" id="KW-1185">Reference proteome</keyword>
<keyword evidence="9 13" id="KW-1133">Transmembrane helix</keyword>
<sequence>MDCLFLKVTSPACYVCTIMMRLNLKVILFVIFSLGIFVTLSLWAKCGEPFIGRHLYSQGWDGKKSHSIQRLQEQDDSYVGETADRGNNDLQGYEEIDCHINGEYSVNCRKEGGEIYVPFSFLHKYFEVYGKLATYDGYERFEWSHSYSKVYIPKGKYDPKGVFMYFENYNVEVRDRVKCVSAIDGVPVSTQWESQGYYYPTQIAQFGLAHYSKNLTEPEPRRKTLEDGDRVMAAWQAQNSASFSRVLDQSIDSYVLKFTSPEAVSPAGISLKLDHVLDFVLSLDLKLKGNGSFTVTLQSREKREVFHLHYICSDLLISAEERHVYHGMGCRGEWRRLTRDLLVDLQKGFLHLGRKRRPLSRSKIKVTGFTLRGSGYLDNLTLSSSEHMAQFYDAARWFVTRQDPGGGWPVPVRRRGATAKAADLVPDWYSAMAQGHAASVLARAHHHSGASDPRYLEAALRGLGPFHVPSENGGVLAKFMGVHPWYEEYPTQPPSFVLNGFIYALLGLYDLKTVAPPGSPGAEEAGKLWSQGMASLKSLLMLFDTGSGSVYDLRHFTVGQAPNLARWDYHATHVNQLLLLATIDPDPILSTTAERWMGYMSGKRASHN</sequence>
<proteinExistence type="inferred from homology"/>
<evidence type="ECO:0000256" key="12">
    <source>
        <dbReference type="ARBA" id="ARBA00037847"/>
    </source>
</evidence>
<dbReference type="InterPro" id="IPR010598">
    <property type="entry name" value="C5-epim_C"/>
</dbReference>
<dbReference type="Pfam" id="PF06662">
    <property type="entry name" value="C5-epim_C"/>
    <property type="match status" value="1"/>
</dbReference>
<evidence type="ECO:0000256" key="7">
    <source>
        <dbReference type="ARBA" id="ARBA00022692"/>
    </source>
</evidence>
<evidence type="ECO:0000256" key="8">
    <source>
        <dbReference type="ARBA" id="ARBA00022968"/>
    </source>
</evidence>
<comment type="pathway">
    <text evidence="3">Glycan metabolism; heparin biosynthesis.</text>
</comment>
<dbReference type="Proteomes" id="UP000792457">
    <property type="component" value="Unassembled WGS sequence"/>
</dbReference>
<evidence type="ECO:0000259" key="15">
    <source>
        <dbReference type="Pfam" id="PF21174"/>
    </source>
</evidence>
<comment type="similarity">
    <text evidence="5">Belongs to the D-glucuronyl C5-epimerase family.</text>
</comment>
<evidence type="ECO:0000313" key="16">
    <source>
        <dbReference type="EMBL" id="KAG8222405.1"/>
    </source>
</evidence>
<gene>
    <name evidence="16" type="ORF">J437_LFUL004864</name>
</gene>
<keyword evidence="8" id="KW-0735">Signal-anchor</keyword>
<dbReference type="GO" id="GO:0015012">
    <property type="term" value="P:heparan sulfate proteoglycan biosynthetic process"/>
    <property type="evidence" value="ECO:0007669"/>
    <property type="project" value="InterPro"/>
</dbReference>
<dbReference type="Pfam" id="PF21174">
    <property type="entry name" value="Glce_b_sandwich"/>
    <property type="match status" value="1"/>
</dbReference>
<evidence type="ECO:0000256" key="13">
    <source>
        <dbReference type="SAM" id="Phobius"/>
    </source>
</evidence>
<evidence type="ECO:0000313" key="17">
    <source>
        <dbReference type="Proteomes" id="UP000792457"/>
    </source>
</evidence>
<evidence type="ECO:0000256" key="9">
    <source>
        <dbReference type="ARBA" id="ARBA00022989"/>
    </source>
</evidence>
<accession>A0A8K0JV10</accession>